<evidence type="ECO:0000256" key="3">
    <source>
        <dbReference type="ARBA" id="ARBA00022527"/>
    </source>
</evidence>
<sequence>MAYNHNGKGGSAEGQRPSGGGGRGGNRFNGSKKRSGQERQHRGEGSADTRDRNGNGNATRGGRNKRVRHNGAELPSKPSQQSRRKRSRYAPSYDEGSEPYQQQQQQQQQQRPSRYEGTQAHSSQQQQQHHEEQYRHSARPAPKGKFMANLPRGPRAGHPLPTAPAASSNAPPSRYDSTSNGSRQGSPGLSVTPVRSRSRGESPRPPIQKKEHISSSFITQTRTTSIYDRILQVGEGTYGKVYKARNNNTQHVVALKKLRLQNEREGFPITSIREIKLLQTFDHINVSTVREIMVEQNHNVYMIFEYADNDLGGLLLNSEIHISDAQKKHIFRQLLQGCEYLHSNGILHRDIKGSNILIDNSGVLRITDFGLARRMTNHSVTGSDTALTPTPSYTNRVITLWYRPPELLLGATNYSAEVDMWGCGCLLMELFNSTAIFQGTNELEQLVTIFSVMGTPTTETWPDIFDMPWFFMVIPFMKQRFEETFDLKYQTILPSYECFKLVKGLLKYDQKTRLTAKEALESPYFTENPRPEPLVLKSSDETLGGCHEYEIKLAKKKKKAERAR</sequence>
<dbReference type="GO" id="GO:0030332">
    <property type="term" value="F:cyclin binding"/>
    <property type="evidence" value="ECO:0007669"/>
    <property type="project" value="TreeGrafter"/>
</dbReference>
<dbReference type="AlphaFoldDB" id="A0AAV5RSF4"/>
<feature type="compositionally biased region" description="Low complexity" evidence="10">
    <location>
        <begin position="163"/>
        <end position="173"/>
    </location>
</feature>
<evidence type="ECO:0000256" key="7">
    <source>
        <dbReference type="ARBA" id="ARBA00022840"/>
    </source>
</evidence>
<dbReference type="SUPFAM" id="SSF56112">
    <property type="entry name" value="Protein kinase-like (PK-like)"/>
    <property type="match status" value="1"/>
</dbReference>
<dbReference type="Pfam" id="PF00069">
    <property type="entry name" value="Pkinase"/>
    <property type="match status" value="1"/>
</dbReference>
<comment type="similarity">
    <text evidence="1">Belongs to the protein kinase superfamily. CMGC Ser/Thr protein kinase family. CDC2/CDKX subfamily.</text>
</comment>
<dbReference type="GO" id="GO:0005524">
    <property type="term" value="F:ATP binding"/>
    <property type="evidence" value="ECO:0007669"/>
    <property type="project" value="UniProtKB-UniRule"/>
</dbReference>
<evidence type="ECO:0000313" key="12">
    <source>
        <dbReference type="EMBL" id="GMM53647.1"/>
    </source>
</evidence>
<dbReference type="InterPro" id="IPR008271">
    <property type="entry name" value="Ser/Thr_kinase_AS"/>
</dbReference>
<feature type="compositionally biased region" description="Basic and acidic residues" evidence="10">
    <location>
        <begin position="35"/>
        <end position="53"/>
    </location>
</feature>
<dbReference type="PROSITE" id="PS00107">
    <property type="entry name" value="PROTEIN_KINASE_ATP"/>
    <property type="match status" value="1"/>
</dbReference>
<feature type="binding site" evidence="9">
    <location>
        <position position="256"/>
    </location>
    <ligand>
        <name>ATP</name>
        <dbReference type="ChEBI" id="CHEBI:30616"/>
    </ligand>
</feature>
<feature type="compositionally biased region" description="Polar residues" evidence="10">
    <location>
        <begin position="175"/>
        <end position="189"/>
    </location>
</feature>
<dbReference type="GO" id="GO:0008024">
    <property type="term" value="C:cyclin/CDK positive transcription elongation factor complex"/>
    <property type="evidence" value="ECO:0007669"/>
    <property type="project" value="TreeGrafter"/>
</dbReference>
<feature type="region of interest" description="Disordered" evidence="10">
    <location>
        <begin position="1"/>
        <end position="215"/>
    </location>
</feature>
<feature type="domain" description="Protein kinase" evidence="11">
    <location>
        <begin position="227"/>
        <end position="525"/>
    </location>
</feature>
<feature type="compositionally biased region" description="Basic and acidic residues" evidence="10">
    <location>
        <begin position="198"/>
        <end position="213"/>
    </location>
</feature>
<feature type="compositionally biased region" description="Gly residues" evidence="10">
    <location>
        <begin position="7"/>
        <end position="27"/>
    </location>
</feature>
<evidence type="ECO:0000256" key="6">
    <source>
        <dbReference type="ARBA" id="ARBA00022777"/>
    </source>
</evidence>
<comment type="catalytic activity">
    <reaction evidence="8">
        <text>[DNA-directed RNA polymerase] + ATP = phospho-[DNA-directed RNA polymerase] + ADP + H(+)</text>
        <dbReference type="Rhea" id="RHEA:10216"/>
        <dbReference type="Rhea" id="RHEA-COMP:11321"/>
        <dbReference type="Rhea" id="RHEA-COMP:11322"/>
        <dbReference type="ChEBI" id="CHEBI:15378"/>
        <dbReference type="ChEBI" id="CHEBI:30616"/>
        <dbReference type="ChEBI" id="CHEBI:43176"/>
        <dbReference type="ChEBI" id="CHEBI:68546"/>
        <dbReference type="ChEBI" id="CHEBI:456216"/>
        <dbReference type="EC" id="2.7.11.23"/>
    </reaction>
</comment>
<dbReference type="CDD" id="cd07840">
    <property type="entry name" value="STKc_CDK9_like"/>
    <property type="match status" value="1"/>
</dbReference>
<dbReference type="GO" id="GO:0008353">
    <property type="term" value="F:RNA polymerase II CTD heptapeptide repeat kinase activity"/>
    <property type="evidence" value="ECO:0007669"/>
    <property type="project" value="UniProtKB-EC"/>
</dbReference>
<evidence type="ECO:0000256" key="2">
    <source>
        <dbReference type="ARBA" id="ARBA00012409"/>
    </source>
</evidence>
<evidence type="ECO:0000259" key="11">
    <source>
        <dbReference type="PROSITE" id="PS50011"/>
    </source>
</evidence>
<feature type="compositionally biased region" description="Low complexity" evidence="10">
    <location>
        <begin position="101"/>
        <end position="110"/>
    </location>
</feature>
<evidence type="ECO:0000256" key="5">
    <source>
        <dbReference type="ARBA" id="ARBA00022741"/>
    </source>
</evidence>
<dbReference type="InterPro" id="IPR000719">
    <property type="entry name" value="Prot_kinase_dom"/>
</dbReference>
<keyword evidence="13" id="KW-1185">Reference proteome</keyword>
<keyword evidence="4" id="KW-0808">Transferase</keyword>
<keyword evidence="5 9" id="KW-0547">Nucleotide-binding</keyword>
<dbReference type="InterPro" id="IPR050108">
    <property type="entry name" value="CDK"/>
</dbReference>
<evidence type="ECO:0000256" key="1">
    <source>
        <dbReference type="ARBA" id="ARBA00006485"/>
    </source>
</evidence>
<organism evidence="12 13">
    <name type="scientific">Maudiozyma humilis</name>
    <name type="common">Sour dough yeast</name>
    <name type="synonym">Kazachstania humilis</name>
    <dbReference type="NCBI Taxonomy" id="51915"/>
    <lineage>
        <taxon>Eukaryota</taxon>
        <taxon>Fungi</taxon>
        <taxon>Dikarya</taxon>
        <taxon>Ascomycota</taxon>
        <taxon>Saccharomycotina</taxon>
        <taxon>Saccharomycetes</taxon>
        <taxon>Saccharomycetales</taxon>
        <taxon>Saccharomycetaceae</taxon>
        <taxon>Maudiozyma</taxon>
    </lineage>
</organism>
<keyword evidence="3 12" id="KW-0723">Serine/threonine-protein kinase</keyword>
<protein>
    <recommendedName>
        <fullName evidence="2">[RNA-polymerase]-subunit kinase</fullName>
        <ecNumber evidence="2">2.7.11.23</ecNumber>
    </recommendedName>
</protein>
<dbReference type="InterPro" id="IPR011009">
    <property type="entry name" value="Kinase-like_dom_sf"/>
</dbReference>
<evidence type="ECO:0000256" key="4">
    <source>
        <dbReference type="ARBA" id="ARBA00022679"/>
    </source>
</evidence>
<accession>A0AAV5RSF4</accession>
<name>A0AAV5RSF4_MAUHU</name>
<dbReference type="PROSITE" id="PS00108">
    <property type="entry name" value="PROTEIN_KINASE_ST"/>
    <property type="match status" value="1"/>
</dbReference>
<gene>
    <name evidence="12" type="ORF">DAKH74_002630</name>
</gene>
<dbReference type="InterPro" id="IPR017441">
    <property type="entry name" value="Protein_kinase_ATP_BS"/>
</dbReference>
<dbReference type="FunFam" id="1.10.510.10:FF:000415">
    <property type="entry name" value="CMGC/CDK/CRK7 protein kinase, variant"/>
    <property type="match status" value="1"/>
</dbReference>
<dbReference type="SMART" id="SM00220">
    <property type="entry name" value="S_TKc"/>
    <property type="match status" value="1"/>
</dbReference>
<comment type="caution">
    <text evidence="12">The sequence shown here is derived from an EMBL/GenBank/DDBJ whole genome shotgun (WGS) entry which is preliminary data.</text>
</comment>
<evidence type="ECO:0000256" key="10">
    <source>
        <dbReference type="SAM" id="MobiDB-lite"/>
    </source>
</evidence>
<keyword evidence="7 9" id="KW-0067">ATP-binding</keyword>
<dbReference type="Proteomes" id="UP001377567">
    <property type="component" value="Unassembled WGS sequence"/>
</dbReference>
<dbReference type="EC" id="2.7.11.23" evidence="2"/>
<reference evidence="12 13" key="1">
    <citation type="journal article" date="2023" name="Elife">
        <title>Identification of key yeast species and microbe-microbe interactions impacting larval growth of Drosophila in the wild.</title>
        <authorList>
            <person name="Mure A."/>
            <person name="Sugiura Y."/>
            <person name="Maeda R."/>
            <person name="Honda K."/>
            <person name="Sakurai N."/>
            <person name="Takahashi Y."/>
            <person name="Watada M."/>
            <person name="Katoh T."/>
            <person name="Gotoh A."/>
            <person name="Gotoh Y."/>
            <person name="Taniguchi I."/>
            <person name="Nakamura K."/>
            <person name="Hayashi T."/>
            <person name="Katayama T."/>
            <person name="Uemura T."/>
            <person name="Hattori Y."/>
        </authorList>
    </citation>
    <scope>NUCLEOTIDE SEQUENCE [LARGE SCALE GENOMIC DNA]</scope>
    <source>
        <strain evidence="12 13">KH-74</strain>
    </source>
</reference>
<evidence type="ECO:0000256" key="9">
    <source>
        <dbReference type="PROSITE-ProRule" id="PRU10141"/>
    </source>
</evidence>
<dbReference type="Gene3D" id="1.10.510.10">
    <property type="entry name" value="Transferase(Phosphotransferase) domain 1"/>
    <property type="match status" value="1"/>
</dbReference>
<evidence type="ECO:0000256" key="8">
    <source>
        <dbReference type="ARBA" id="ARBA00049280"/>
    </source>
</evidence>
<dbReference type="PANTHER" id="PTHR24056:SF546">
    <property type="entry name" value="CYCLIN-DEPENDENT KINASE 12"/>
    <property type="match status" value="1"/>
</dbReference>
<dbReference type="FunFam" id="3.30.200.20:FF:000588">
    <property type="entry name" value="CTD kinase subunit alpha"/>
    <property type="match status" value="1"/>
</dbReference>
<proteinExistence type="inferred from homology"/>
<dbReference type="PANTHER" id="PTHR24056">
    <property type="entry name" value="CELL DIVISION PROTEIN KINASE"/>
    <property type="match status" value="1"/>
</dbReference>
<evidence type="ECO:0000313" key="13">
    <source>
        <dbReference type="Proteomes" id="UP001377567"/>
    </source>
</evidence>
<keyword evidence="6 12" id="KW-0418">Kinase</keyword>
<dbReference type="PROSITE" id="PS50011">
    <property type="entry name" value="PROTEIN_KINASE_DOM"/>
    <property type="match status" value="1"/>
</dbReference>
<dbReference type="EMBL" id="BTGD01000001">
    <property type="protein sequence ID" value="GMM53647.1"/>
    <property type="molecule type" value="Genomic_DNA"/>
</dbReference>
<dbReference type="GO" id="GO:0032968">
    <property type="term" value="P:positive regulation of transcription elongation by RNA polymerase II"/>
    <property type="evidence" value="ECO:0007669"/>
    <property type="project" value="TreeGrafter"/>
</dbReference>
<dbReference type="Gene3D" id="3.30.200.20">
    <property type="entry name" value="Phosphorylase Kinase, domain 1"/>
    <property type="match status" value="1"/>
</dbReference>